<accession>A0A8H2XNA2</accession>
<keyword evidence="3" id="KW-0418">Kinase</keyword>
<evidence type="ECO:0000256" key="6">
    <source>
        <dbReference type="PROSITE-ProRule" id="PRU10141"/>
    </source>
</evidence>
<evidence type="ECO:0000256" key="1">
    <source>
        <dbReference type="ARBA" id="ARBA00022679"/>
    </source>
</evidence>
<dbReference type="InterPro" id="IPR008271">
    <property type="entry name" value="Ser/Thr_kinase_AS"/>
</dbReference>
<evidence type="ECO:0000256" key="4">
    <source>
        <dbReference type="ARBA" id="ARBA00022840"/>
    </source>
</evidence>
<dbReference type="AlphaFoldDB" id="A0A8H2XNA2"/>
<dbReference type="GO" id="GO:0004672">
    <property type="term" value="F:protein kinase activity"/>
    <property type="evidence" value="ECO:0007669"/>
    <property type="project" value="InterPro"/>
</dbReference>
<dbReference type="GO" id="GO:0005524">
    <property type="term" value="F:ATP binding"/>
    <property type="evidence" value="ECO:0007669"/>
    <property type="project" value="UniProtKB-UniRule"/>
</dbReference>
<dbReference type="InterPro" id="IPR000719">
    <property type="entry name" value="Prot_kinase_dom"/>
</dbReference>
<dbReference type="PROSITE" id="PS00107">
    <property type="entry name" value="PROTEIN_KINASE_ATP"/>
    <property type="match status" value="1"/>
</dbReference>
<dbReference type="PANTHER" id="PTHR11042:SF138">
    <property type="entry name" value="SERINE_THREONINE-PROTEIN KINASE IKS1-RELATED"/>
    <property type="match status" value="1"/>
</dbReference>
<protein>
    <recommendedName>
        <fullName evidence="8">Protein kinase domain-containing protein</fullName>
    </recommendedName>
</protein>
<sequence length="765" mass="83491">MSFQPLSPSHRRPRIATATSNATISSTSSTAALVPRSTSATRSTLGPSGRPLSPPSREPIESYTLWQPILRASDQIVLYNPASHAINIVPASLNTVSTFSLPFTNGHTSNSSSICPYCRRPMGEMPHNFTHDGSHHAFNVPQIEMSPEYFQVLQDVNGGTMVDDLYDTGRPNTTAQESFARFEDAPFEDSRSPSRRRSRVSIDSDSNSDDPVGAEHQPESLRSISGSSFIPSTTPDAPFGSSTVHLASISNASRPLVAERDRPEETEQGVKAPKPSNGYYATFFREETRLGMGANGSVYLCQHVLNGIPLGHFAVKKIAVGDSPSYLMEILREVRLHSKLHHRNIITYHHAWLESARFSTFGLAIPTLHVLMQWAELGSLDDLILQRLGVKAPDRGPDPSEPPSGEYQTREERIRAFRARAVGGPSHTSGDVRKREARRRAREMKAVHLLSAEEIRSLFGDVVAGLAFLHESSFLHLDLKPGNVLLTLDEGQLIPRAMLSDFGTAQDALQSTRERSGNTGTLEYSAPESLRHNQDGSLRQITSKSDVWSLGMILHKLIYFRLPWKNDEDMAELEKEIVGFQGYKANAENMQVFEKRRLPAALCQLLSKMLAVEPGGRPGSDQVLKAILARQLDPSPDLGEANLHQGTGPLVRRPTPPSRGNESLVVSSDAGVDDSDTLGQEPSPDLPSAGGRGRAASGTQARRRSDHVGEIGDIAPRLLVLEGPAPAARRVAGLLSGINMSRVLSRGFKSALLICKASTFGLIYN</sequence>
<dbReference type="EMBL" id="CAJMWT010002051">
    <property type="protein sequence ID" value="CAE6430989.1"/>
    <property type="molecule type" value="Genomic_DNA"/>
</dbReference>
<gene>
    <name evidence="9" type="ORF">RDB_LOCUS64121</name>
</gene>
<reference evidence="9" key="1">
    <citation type="submission" date="2021-01" db="EMBL/GenBank/DDBJ databases">
        <authorList>
            <person name="Kaushik A."/>
        </authorList>
    </citation>
    <scope>NUCLEOTIDE SEQUENCE</scope>
    <source>
        <strain evidence="9">AG2-2IIIB</strain>
    </source>
</reference>
<feature type="domain" description="Protein kinase" evidence="8">
    <location>
        <begin position="284"/>
        <end position="638"/>
    </location>
</feature>
<evidence type="ECO:0000256" key="2">
    <source>
        <dbReference type="ARBA" id="ARBA00022741"/>
    </source>
</evidence>
<dbReference type="Pfam" id="PF00069">
    <property type="entry name" value="Pkinase"/>
    <property type="match status" value="1"/>
</dbReference>
<dbReference type="InterPro" id="IPR050339">
    <property type="entry name" value="CC_SR_Kinase"/>
</dbReference>
<feature type="region of interest" description="Disordered" evidence="7">
    <location>
        <begin position="163"/>
        <end position="274"/>
    </location>
</feature>
<comment type="caution">
    <text evidence="9">The sequence shown here is derived from an EMBL/GenBank/DDBJ whole genome shotgun (WGS) entry which is preliminary data.</text>
</comment>
<dbReference type="GO" id="GO:0005634">
    <property type="term" value="C:nucleus"/>
    <property type="evidence" value="ECO:0007669"/>
    <property type="project" value="TreeGrafter"/>
</dbReference>
<dbReference type="PROSITE" id="PS50011">
    <property type="entry name" value="PROTEIN_KINASE_DOM"/>
    <property type="match status" value="1"/>
</dbReference>
<dbReference type="InterPro" id="IPR017441">
    <property type="entry name" value="Protein_kinase_ATP_BS"/>
</dbReference>
<feature type="binding site" evidence="6">
    <location>
        <position position="317"/>
    </location>
    <ligand>
        <name>ATP</name>
        <dbReference type="ChEBI" id="CHEBI:30616"/>
    </ligand>
</feature>
<dbReference type="SMART" id="SM00220">
    <property type="entry name" value="S_TKc"/>
    <property type="match status" value="1"/>
</dbReference>
<feature type="region of interest" description="Disordered" evidence="7">
    <location>
        <begin position="1"/>
        <end position="58"/>
    </location>
</feature>
<dbReference type="SUPFAM" id="SSF56112">
    <property type="entry name" value="Protein kinase-like (PK-like)"/>
    <property type="match status" value="1"/>
</dbReference>
<evidence type="ECO:0000259" key="8">
    <source>
        <dbReference type="PROSITE" id="PS50011"/>
    </source>
</evidence>
<dbReference type="Gene3D" id="1.10.510.10">
    <property type="entry name" value="Transferase(Phosphotransferase) domain 1"/>
    <property type="match status" value="1"/>
</dbReference>
<dbReference type="InterPro" id="IPR011009">
    <property type="entry name" value="Kinase-like_dom_sf"/>
</dbReference>
<evidence type="ECO:0000256" key="3">
    <source>
        <dbReference type="ARBA" id="ARBA00022777"/>
    </source>
</evidence>
<name>A0A8H2XNA2_9AGAM</name>
<feature type="region of interest" description="Disordered" evidence="7">
    <location>
        <begin position="635"/>
        <end position="708"/>
    </location>
</feature>
<organism evidence="9 10">
    <name type="scientific">Rhizoctonia solani</name>
    <dbReference type="NCBI Taxonomy" id="456999"/>
    <lineage>
        <taxon>Eukaryota</taxon>
        <taxon>Fungi</taxon>
        <taxon>Dikarya</taxon>
        <taxon>Basidiomycota</taxon>
        <taxon>Agaricomycotina</taxon>
        <taxon>Agaricomycetes</taxon>
        <taxon>Cantharellales</taxon>
        <taxon>Ceratobasidiaceae</taxon>
        <taxon>Rhizoctonia</taxon>
    </lineage>
</organism>
<evidence type="ECO:0000256" key="5">
    <source>
        <dbReference type="ARBA" id="ARBA00037982"/>
    </source>
</evidence>
<dbReference type="OrthoDB" id="434771at2759"/>
<feature type="region of interest" description="Disordered" evidence="7">
    <location>
        <begin position="391"/>
        <end position="410"/>
    </location>
</feature>
<feature type="compositionally biased region" description="Polar residues" evidence="7">
    <location>
        <begin position="220"/>
        <end position="253"/>
    </location>
</feature>
<evidence type="ECO:0000313" key="10">
    <source>
        <dbReference type="Proteomes" id="UP000663843"/>
    </source>
</evidence>
<keyword evidence="4 6" id="KW-0067">ATP-binding</keyword>
<dbReference type="GO" id="GO:0005737">
    <property type="term" value="C:cytoplasm"/>
    <property type="evidence" value="ECO:0007669"/>
    <property type="project" value="TreeGrafter"/>
</dbReference>
<dbReference type="PANTHER" id="PTHR11042">
    <property type="entry name" value="EUKARYOTIC TRANSLATION INITIATION FACTOR 2-ALPHA KINASE EIF2-ALPHA KINASE -RELATED"/>
    <property type="match status" value="1"/>
</dbReference>
<evidence type="ECO:0000256" key="7">
    <source>
        <dbReference type="SAM" id="MobiDB-lite"/>
    </source>
</evidence>
<feature type="compositionally biased region" description="Low complexity" evidence="7">
    <location>
        <begin position="15"/>
        <end position="32"/>
    </location>
</feature>
<proteinExistence type="inferred from homology"/>
<keyword evidence="1" id="KW-0808">Transferase</keyword>
<dbReference type="PROSITE" id="PS00108">
    <property type="entry name" value="PROTEIN_KINASE_ST"/>
    <property type="match status" value="1"/>
</dbReference>
<keyword evidence="2 6" id="KW-0547">Nucleotide-binding</keyword>
<feature type="compositionally biased region" description="Basic and acidic residues" evidence="7">
    <location>
        <begin position="180"/>
        <end position="192"/>
    </location>
</feature>
<dbReference type="Proteomes" id="UP000663843">
    <property type="component" value="Unassembled WGS sequence"/>
</dbReference>
<dbReference type="Gene3D" id="3.30.200.20">
    <property type="entry name" value="Phosphorylase Kinase, domain 1"/>
    <property type="match status" value="1"/>
</dbReference>
<evidence type="ECO:0000313" key="9">
    <source>
        <dbReference type="EMBL" id="CAE6430989.1"/>
    </source>
</evidence>
<comment type="similarity">
    <text evidence="5">Belongs to the protein kinase superfamily. Ser/Thr protein kinase family. GCN2 subfamily.</text>
</comment>